<accession>W7HS90</accession>
<evidence type="ECO:0000313" key="2">
    <source>
        <dbReference type="EMBL" id="EWC46059.1"/>
    </source>
</evidence>
<dbReference type="EMBL" id="KI966421">
    <property type="protein sequence ID" value="EWC46059.1"/>
    <property type="molecule type" value="Genomic_DNA"/>
</dbReference>
<gene>
    <name evidence="2" type="ORF">DRE_04633</name>
</gene>
<keyword evidence="3" id="KW-1185">Reference proteome</keyword>
<evidence type="ECO:0000313" key="3">
    <source>
        <dbReference type="Proteomes" id="UP000024837"/>
    </source>
</evidence>
<organism evidence="2 3">
    <name type="scientific">Drechslerella stenobrocha 248</name>
    <dbReference type="NCBI Taxonomy" id="1043628"/>
    <lineage>
        <taxon>Eukaryota</taxon>
        <taxon>Fungi</taxon>
        <taxon>Dikarya</taxon>
        <taxon>Ascomycota</taxon>
        <taxon>Pezizomycotina</taxon>
        <taxon>Orbiliomycetes</taxon>
        <taxon>Orbiliales</taxon>
        <taxon>Orbiliaceae</taxon>
        <taxon>Drechslerella</taxon>
    </lineage>
</organism>
<evidence type="ECO:0000256" key="1">
    <source>
        <dbReference type="SAM" id="MobiDB-lite"/>
    </source>
</evidence>
<proteinExistence type="predicted"/>
<reference evidence="2 3" key="1">
    <citation type="submission" date="2013-05" db="EMBL/GenBank/DDBJ databases">
        <title>Drechslerella stenobrocha genome reveals carnivorous origination and mechanical trapping mechanism of predatory fungi.</title>
        <authorList>
            <person name="Liu X."/>
            <person name="Zhang W."/>
            <person name="Liu K."/>
        </authorList>
    </citation>
    <scope>NUCLEOTIDE SEQUENCE [LARGE SCALE GENOMIC DNA]</scope>
    <source>
        <strain evidence="2 3">248</strain>
    </source>
</reference>
<name>W7HS90_9PEZI</name>
<dbReference type="AlphaFoldDB" id="W7HS90"/>
<feature type="region of interest" description="Disordered" evidence="1">
    <location>
        <begin position="368"/>
        <end position="409"/>
    </location>
</feature>
<dbReference type="Proteomes" id="UP000024837">
    <property type="component" value="Unassembled WGS sequence"/>
</dbReference>
<dbReference type="OrthoDB" id="5423647at2759"/>
<protein>
    <submittedName>
        <fullName evidence="2">Uncharacterized protein</fullName>
    </submittedName>
</protein>
<sequence>MEKLNLHHPPLSRSSTIPLFPIYEKEPESCGFSEPKTPSAEYTESENDIAEVATTNNSTASSVSIDIHKYGKQNEQRQSLTLIGVRPPWRTRSKFSFANGGATDHPTESAVQQNTKSIEVKQPDIYPKPTTSAIPGCNREKEDNRVFPVFPEEFSKMYSKPFVPSHHFISNISQAPAMLEKWKPNFVYAMLENYMMSCDDIDNPACRMRLGQLSVFIPIAMDSGRTAIVGLAPLELFHAEWKGTPNAAPESQDPSITGKVAYDVRIKGRLDSDWTTNRDMVVPTGKIQGAVIGIVGNSCVLRIAPWFLKSHKFNTQSRQVPVLESPVSSKSKVVMYDSTGVFDEHQRELERKRELSSKLSVTSIDGVAESKNPQIRAREAPRQNPGPVGLPKYFSPAALGGEAEPRPEPVRAVWHF</sequence>
<dbReference type="HOGENOM" id="CLU_660615_0_0_1"/>